<dbReference type="Proteomes" id="UP001151699">
    <property type="component" value="Chromosome B"/>
</dbReference>
<evidence type="ECO:0000313" key="2">
    <source>
        <dbReference type="EMBL" id="KAJ6640887.1"/>
    </source>
</evidence>
<evidence type="ECO:0000313" key="3">
    <source>
        <dbReference type="Proteomes" id="UP001151699"/>
    </source>
</evidence>
<keyword evidence="3" id="KW-1185">Reference proteome</keyword>
<keyword evidence="1" id="KW-0175">Coiled coil</keyword>
<protein>
    <submittedName>
        <fullName evidence="2">Uncharacterized protein</fullName>
    </submittedName>
</protein>
<feature type="coiled-coil region" evidence="1">
    <location>
        <begin position="87"/>
        <end position="142"/>
    </location>
</feature>
<dbReference type="EMBL" id="WJQU01000002">
    <property type="protein sequence ID" value="KAJ6640887.1"/>
    <property type="molecule type" value="Genomic_DNA"/>
</dbReference>
<dbReference type="OrthoDB" id="7773798at2759"/>
<proteinExistence type="predicted"/>
<reference evidence="2" key="1">
    <citation type="submission" date="2022-07" db="EMBL/GenBank/DDBJ databases">
        <authorList>
            <person name="Trinca V."/>
            <person name="Uliana J.V.C."/>
            <person name="Torres T.T."/>
            <person name="Ward R.J."/>
            <person name="Monesi N."/>
        </authorList>
    </citation>
    <scope>NUCLEOTIDE SEQUENCE</scope>
    <source>
        <strain evidence="2">HSMRA1968</strain>
        <tissue evidence="2">Whole embryos</tissue>
    </source>
</reference>
<comment type="caution">
    <text evidence="2">The sequence shown here is derived from an EMBL/GenBank/DDBJ whole genome shotgun (WGS) entry which is preliminary data.</text>
</comment>
<evidence type="ECO:0000256" key="1">
    <source>
        <dbReference type="SAM" id="Coils"/>
    </source>
</evidence>
<name>A0A9Q0S0D3_9DIPT</name>
<gene>
    <name evidence="2" type="ORF">Bhyg_05820</name>
</gene>
<accession>A0A9Q0S0D3</accession>
<dbReference type="AlphaFoldDB" id="A0A9Q0S0D3"/>
<organism evidence="2 3">
    <name type="scientific">Pseudolycoriella hygida</name>
    <dbReference type="NCBI Taxonomy" id="35572"/>
    <lineage>
        <taxon>Eukaryota</taxon>
        <taxon>Metazoa</taxon>
        <taxon>Ecdysozoa</taxon>
        <taxon>Arthropoda</taxon>
        <taxon>Hexapoda</taxon>
        <taxon>Insecta</taxon>
        <taxon>Pterygota</taxon>
        <taxon>Neoptera</taxon>
        <taxon>Endopterygota</taxon>
        <taxon>Diptera</taxon>
        <taxon>Nematocera</taxon>
        <taxon>Sciaroidea</taxon>
        <taxon>Sciaridae</taxon>
        <taxon>Pseudolycoriella</taxon>
    </lineage>
</organism>
<sequence length="243" mass="28196">MNCDKSSSRKFDLKYASHDALNTKKRYPHVQSKVKIYIENLKKEDQERRQKTLIRHRSEPCQLSVCKSPDDYLSSLNGSGNDWKSVLEKKSLEFDELKSKLNEMKEYGDTMKEYGDAMKELLSNERSRRLELQKTLDAIRERHKIVNSCTWSDPGYRVADRIAENDKIRCKEINTTRDIVLFIEEDISDGGLDKAESQEDTDDVNDETILLQPVELTSSKKSVKNRIKKMLRCCAPCIKPKVV</sequence>